<sequence>MESRTRGGPGAPKRTRRARGAPAADPRLRLLDVALNLFARHGFDGVSTNMIAAEAGLSQPMVYYHFRSKEDLWQRAIDMLMRDLGRRYPRSGEELKDLDPAAQLNVMTRRFIQMSVGDPRLSQIVILESLARSERLDWMVRAYLKSGFADFDTAIRNGIEKGQIKDLPLHVISNTLVAASSLTFCVAPLVEKVYGVDVRQPARFREAADAIVEILFNGLLAKPRG</sequence>
<dbReference type="Pfam" id="PF00440">
    <property type="entry name" value="TetR_N"/>
    <property type="match status" value="1"/>
</dbReference>
<comment type="caution">
    <text evidence="5">The sequence shown here is derived from an EMBL/GenBank/DDBJ whole genome shotgun (WGS) entry which is preliminary data.</text>
</comment>
<evidence type="ECO:0000259" key="4">
    <source>
        <dbReference type="PROSITE" id="PS50977"/>
    </source>
</evidence>
<dbReference type="PROSITE" id="PS01081">
    <property type="entry name" value="HTH_TETR_1"/>
    <property type="match status" value="1"/>
</dbReference>
<evidence type="ECO:0000256" key="2">
    <source>
        <dbReference type="PROSITE-ProRule" id="PRU00335"/>
    </source>
</evidence>
<dbReference type="PANTHER" id="PTHR30055:SF226">
    <property type="entry name" value="HTH-TYPE TRANSCRIPTIONAL REGULATOR PKSA"/>
    <property type="match status" value="1"/>
</dbReference>
<keyword evidence="1 2" id="KW-0238">DNA-binding</keyword>
<dbReference type="RefSeq" id="WP_310457437.1">
    <property type="nucleotide sequence ID" value="NZ_JAVKPH010000011.1"/>
</dbReference>
<dbReference type="PROSITE" id="PS50977">
    <property type="entry name" value="HTH_TETR_2"/>
    <property type="match status" value="1"/>
</dbReference>
<dbReference type="InterPro" id="IPR050109">
    <property type="entry name" value="HTH-type_TetR-like_transc_reg"/>
</dbReference>
<feature type="domain" description="HTH tetR-type" evidence="4">
    <location>
        <begin position="24"/>
        <end position="84"/>
    </location>
</feature>
<evidence type="ECO:0000313" key="6">
    <source>
        <dbReference type="Proteomes" id="UP001247754"/>
    </source>
</evidence>
<dbReference type="SUPFAM" id="SSF48498">
    <property type="entry name" value="Tetracyclin repressor-like, C-terminal domain"/>
    <property type="match status" value="1"/>
</dbReference>
<evidence type="ECO:0000313" key="5">
    <source>
        <dbReference type="EMBL" id="MDR5653195.1"/>
    </source>
</evidence>
<dbReference type="PANTHER" id="PTHR30055">
    <property type="entry name" value="HTH-TYPE TRANSCRIPTIONAL REGULATOR RUTR"/>
    <property type="match status" value="1"/>
</dbReference>
<feature type="region of interest" description="Disordered" evidence="3">
    <location>
        <begin position="1"/>
        <end position="22"/>
    </location>
</feature>
<protein>
    <submittedName>
        <fullName evidence="5">TetR/AcrR family transcriptional regulator</fullName>
    </submittedName>
</protein>
<organism evidence="5 6">
    <name type="scientific">Ruixingdingia sedimenti</name>
    <dbReference type="NCBI Taxonomy" id="3073604"/>
    <lineage>
        <taxon>Bacteria</taxon>
        <taxon>Pseudomonadati</taxon>
        <taxon>Pseudomonadota</taxon>
        <taxon>Alphaproteobacteria</taxon>
        <taxon>Rhodobacterales</taxon>
        <taxon>Paracoccaceae</taxon>
        <taxon>Ruixingdingia</taxon>
    </lineage>
</organism>
<evidence type="ECO:0000256" key="3">
    <source>
        <dbReference type="SAM" id="MobiDB-lite"/>
    </source>
</evidence>
<name>A0ABU1F8J8_9RHOB</name>
<dbReference type="SUPFAM" id="SSF46689">
    <property type="entry name" value="Homeodomain-like"/>
    <property type="match status" value="1"/>
</dbReference>
<proteinExistence type="predicted"/>
<reference evidence="5 6" key="1">
    <citation type="submission" date="2023-09" db="EMBL/GenBank/DDBJ databases">
        <title>Xinfangfangia sedmenti sp. nov., isolated the sedment.</title>
        <authorList>
            <person name="Xu L."/>
        </authorList>
    </citation>
    <scope>NUCLEOTIDE SEQUENCE [LARGE SCALE GENOMIC DNA]</scope>
    <source>
        <strain evidence="5 6">LG-4</strain>
    </source>
</reference>
<dbReference type="InterPro" id="IPR001647">
    <property type="entry name" value="HTH_TetR"/>
</dbReference>
<dbReference type="Proteomes" id="UP001247754">
    <property type="component" value="Unassembled WGS sequence"/>
</dbReference>
<gene>
    <name evidence="5" type="ORF">RGD00_11295</name>
</gene>
<dbReference type="PRINTS" id="PR00455">
    <property type="entry name" value="HTHTETR"/>
</dbReference>
<dbReference type="Gene3D" id="1.10.357.10">
    <property type="entry name" value="Tetracycline Repressor, domain 2"/>
    <property type="match status" value="1"/>
</dbReference>
<dbReference type="InterPro" id="IPR023772">
    <property type="entry name" value="DNA-bd_HTH_TetR-type_CS"/>
</dbReference>
<dbReference type="Gene3D" id="1.10.10.60">
    <property type="entry name" value="Homeodomain-like"/>
    <property type="match status" value="1"/>
</dbReference>
<dbReference type="InterPro" id="IPR009057">
    <property type="entry name" value="Homeodomain-like_sf"/>
</dbReference>
<feature type="DNA-binding region" description="H-T-H motif" evidence="2">
    <location>
        <begin position="47"/>
        <end position="66"/>
    </location>
</feature>
<accession>A0ABU1F8J8</accession>
<keyword evidence="6" id="KW-1185">Reference proteome</keyword>
<dbReference type="EMBL" id="JAVKPH010000011">
    <property type="protein sequence ID" value="MDR5653195.1"/>
    <property type="molecule type" value="Genomic_DNA"/>
</dbReference>
<evidence type="ECO:0000256" key="1">
    <source>
        <dbReference type="ARBA" id="ARBA00023125"/>
    </source>
</evidence>
<dbReference type="InterPro" id="IPR036271">
    <property type="entry name" value="Tet_transcr_reg_TetR-rel_C_sf"/>
</dbReference>